<keyword evidence="3" id="KW-0677">Repeat</keyword>
<dbReference type="InterPro" id="IPR001715">
    <property type="entry name" value="CH_dom"/>
</dbReference>
<dbReference type="HOGENOM" id="CLU_005217_5_1_1"/>
<dbReference type="InParanoid" id="A7SFT6"/>
<gene>
    <name evidence="8" type="ORF">NEMVEDRAFT_v1g116722</name>
</gene>
<keyword evidence="2" id="KW-0812">Transmembrane</keyword>
<dbReference type="GO" id="GO:0016020">
    <property type="term" value="C:membrane"/>
    <property type="evidence" value="ECO:0007669"/>
    <property type="project" value="UniProtKB-SubCell"/>
</dbReference>
<feature type="non-terminal residue" evidence="8">
    <location>
        <position position="1"/>
    </location>
</feature>
<protein>
    <recommendedName>
        <fullName evidence="7">Calponin-homology (CH) domain-containing protein</fullName>
    </recommendedName>
</protein>
<dbReference type="Pfam" id="PF00307">
    <property type="entry name" value="CH"/>
    <property type="match status" value="2"/>
</dbReference>
<dbReference type="SMART" id="SM00033">
    <property type="entry name" value="CH"/>
    <property type="match status" value="2"/>
</dbReference>
<evidence type="ECO:0000256" key="2">
    <source>
        <dbReference type="ARBA" id="ARBA00022692"/>
    </source>
</evidence>
<organism evidence="8 9">
    <name type="scientific">Nematostella vectensis</name>
    <name type="common">Starlet sea anemone</name>
    <dbReference type="NCBI Taxonomy" id="45351"/>
    <lineage>
        <taxon>Eukaryota</taxon>
        <taxon>Metazoa</taxon>
        <taxon>Cnidaria</taxon>
        <taxon>Anthozoa</taxon>
        <taxon>Hexacorallia</taxon>
        <taxon>Actiniaria</taxon>
        <taxon>Edwardsiidae</taxon>
        <taxon>Nematostella</taxon>
    </lineage>
</organism>
<evidence type="ECO:0000259" key="7">
    <source>
        <dbReference type="PROSITE" id="PS50021"/>
    </source>
</evidence>
<evidence type="ECO:0000313" key="9">
    <source>
        <dbReference type="Proteomes" id="UP000001593"/>
    </source>
</evidence>
<feature type="domain" description="Calponin-homology (CH)" evidence="7">
    <location>
        <begin position="11"/>
        <end position="116"/>
    </location>
</feature>
<keyword evidence="9" id="KW-1185">Reference proteome</keyword>
<dbReference type="InterPro" id="IPR036872">
    <property type="entry name" value="CH_dom_sf"/>
</dbReference>
<evidence type="ECO:0000256" key="1">
    <source>
        <dbReference type="ARBA" id="ARBA00004370"/>
    </source>
</evidence>
<dbReference type="SUPFAM" id="SSF47576">
    <property type="entry name" value="Calponin-homology domain, CH-domain"/>
    <property type="match status" value="1"/>
</dbReference>
<dbReference type="PROSITE" id="PS00019">
    <property type="entry name" value="ACTININ_1"/>
    <property type="match status" value="1"/>
</dbReference>
<comment type="subcellular location">
    <subcellularLocation>
        <location evidence="1">Membrane</location>
    </subcellularLocation>
</comment>
<dbReference type="PhylomeDB" id="A7SFT6"/>
<dbReference type="InterPro" id="IPR001589">
    <property type="entry name" value="Actinin_actin-bd_CS"/>
</dbReference>
<name>A7SFT6_NEMVE</name>
<evidence type="ECO:0000256" key="3">
    <source>
        <dbReference type="ARBA" id="ARBA00022737"/>
    </source>
</evidence>
<feature type="domain" description="Calponin-homology (CH)" evidence="7">
    <location>
        <begin position="164"/>
        <end position="264"/>
    </location>
</feature>
<dbReference type="PROSITE" id="PS50021">
    <property type="entry name" value="CH"/>
    <property type="match status" value="2"/>
</dbReference>
<dbReference type="AlphaFoldDB" id="A7SFT6"/>
<evidence type="ECO:0000313" key="8">
    <source>
        <dbReference type="EMBL" id="EDO37406.1"/>
    </source>
</evidence>
<dbReference type="Proteomes" id="UP000001593">
    <property type="component" value="Unassembled WGS sequence"/>
</dbReference>
<dbReference type="PANTHER" id="PTHR47535:SF1">
    <property type="entry name" value="NESPRIN-1"/>
    <property type="match status" value="1"/>
</dbReference>
<reference evidence="8 9" key="1">
    <citation type="journal article" date="2007" name="Science">
        <title>Sea anemone genome reveals ancestral eumetazoan gene repertoire and genomic organization.</title>
        <authorList>
            <person name="Putnam N.H."/>
            <person name="Srivastava M."/>
            <person name="Hellsten U."/>
            <person name="Dirks B."/>
            <person name="Chapman J."/>
            <person name="Salamov A."/>
            <person name="Terry A."/>
            <person name="Shapiro H."/>
            <person name="Lindquist E."/>
            <person name="Kapitonov V.V."/>
            <person name="Jurka J."/>
            <person name="Genikhovich G."/>
            <person name="Grigoriev I.V."/>
            <person name="Lucas S.M."/>
            <person name="Steele R.E."/>
            <person name="Finnerty J.R."/>
            <person name="Technau U."/>
            <person name="Martindale M.Q."/>
            <person name="Rokhsar D.S."/>
        </authorList>
    </citation>
    <scope>NUCLEOTIDE SEQUENCE [LARGE SCALE GENOMIC DNA]</scope>
    <source>
        <strain evidence="9">CH2 X CH6</strain>
    </source>
</reference>
<dbReference type="Gene3D" id="1.10.418.10">
    <property type="entry name" value="Calponin-like domain"/>
    <property type="match status" value="2"/>
</dbReference>
<evidence type="ECO:0000256" key="6">
    <source>
        <dbReference type="ARBA" id="ARBA00023203"/>
    </source>
</evidence>
<dbReference type="STRING" id="45351.A7SFT6"/>
<dbReference type="EMBL" id="DS469647">
    <property type="protein sequence ID" value="EDO37406.1"/>
    <property type="molecule type" value="Genomic_DNA"/>
</dbReference>
<keyword evidence="4" id="KW-1133">Transmembrane helix</keyword>
<sequence>LHISIIDDQEKIQKKTFTKWMNFYLAKSKPSVQVDDIFTELQDGTKLLTLLEVLSGEKLRKERGNKRPHQLANLGHVIDFLTEKKVKLVNIHPESIVDGNTTIILGLLWIIIHHYQSSKIAQNIKAQRSLSEKYRIVPASNSLVPCAFETISQIQGFYATKKKVRTRKFMLEWAKKATSKASGSNEAIKDFSTSWRTGQAFLQIIHSFRPDLVNIATIAERDNITNLTEAFDLAYTHLNVPKLLEPEDVDVEKPDEKSIMTYMA</sequence>
<keyword evidence="6" id="KW-0009">Actin-binding</keyword>
<dbReference type="InterPro" id="IPR052403">
    <property type="entry name" value="LINC-complex_assoc"/>
</dbReference>
<evidence type="ECO:0000256" key="4">
    <source>
        <dbReference type="ARBA" id="ARBA00022989"/>
    </source>
</evidence>
<dbReference type="OMA" id="CAFETIS"/>
<feature type="non-terminal residue" evidence="8">
    <location>
        <position position="264"/>
    </location>
</feature>
<accession>A7SFT6</accession>
<proteinExistence type="predicted"/>
<dbReference type="PANTHER" id="PTHR47535">
    <property type="entry name" value="MUSCLE-SPECIFIC PROTEIN 300 KDA, ISOFORM G"/>
    <property type="match status" value="1"/>
</dbReference>
<dbReference type="GO" id="GO:0003779">
    <property type="term" value="F:actin binding"/>
    <property type="evidence" value="ECO:0007669"/>
    <property type="project" value="UniProtKB-KW"/>
</dbReference>
<keyword evidence="5" id="KW-0472">Membrane</keyword>
<dbReference type="eggNOG" id="KOG0516">
    <property type="taxonomic scope" value="Eukaryota"/>
</dbReference>
<evidence type="ECO:0000256" key="5">
    <source>
        <dbReference type="ARBA" id="ARBA00023136"/>
    </source>
</evidence>